<dbReference type="PROSITE" id="PS50088">
    <property type="entry name" value="ANK_REPEAT"/>
    <property type="match status" value="2"/>
</dbReference>
<keyword evidence="8 9" id="KW-0040">ANK repeat</keyword>
<dbReference type="Gene3D" id="1.10.720.80">
    <property type="match status" value="1"/>
</dbReference>
<dbReference type="FunFam" id="2.30.30.40:FF:000085">
    <property type="entry name" value="E3 ubiquitin-protein ligase HECTD1 isoform X1"/>
    <property type="match status" value="1"/>
</dbReference>
<feature type="active site" description="Glycyl thioester intermediate" evidence="10">
    <location>
        <position position="2565"/>
    </location>
</feature>
<dbReference type="Pfam" id="PF12796">
    <property type="entry name" value="Ank_2"/>
    <property type="match status" value="1"/>
</dbReference>
<keyword evidence="16" id="KW-1185">Reference proteome</keyword>
<dbReference type="SUPFAM" id="SSF56204">
    <property type="entry name" value="Hect, E3 ligase catalytic domain"/>
    <property type="match status" value="1"/>
</dbReference>
<accession>A0AAD9JPZ9</accession>
<name>A0AAD9JPZ9_9ANNE</name>
<keyword evidence="4" id="KW-0597">Phosphoprotein</keyword>
<dbReference type="Gene3D" id="2.60.120.260">
    <property type="entry name" value="Galactose-binding domain-like"/>
    <property type="match status" value="1"/>
</dbReference>
<evidence type="ECO:0000256" key="10">
    <source>
        <dbReference type="PROSITE-ProRule" id="PRU00104"/>
    </source>
</evidence>
<feature type="compositionally biased region" description="Low complexity" evidence="12">
    <location>
        <begin position="1372"/>
        <end position="1385"/>
    </location>
</feature>
<dbReference type="GO" id="GO:0043161">
    <property type="term" value="P:proteasome-mediated ubiquitin-dependent protein catabolic process"/>
    <property type="evidence" value="ECO:0007669"/>
    <property type="project" value="TreeGrafter"/>
</dbReference>
<evidence type="ECO:0000256" key="1">
    <source>
        <dbReference type="ARBA" id="ARBA00000885"/>
    </source>
</evidence>
<feature type="compositionally biased region" description="Basic and acidic residues" evidence="12">
    <location>
        <begin position="444"/>
        <end position="466"/>
    </location>
</feature>
<evidence type="ECO:0000256" key="12">
    <source>
        <dbReference type="SAM" id="MobiDB-lite"/>
    </source>
</evidence>
<feature type="region of interest" description="Disordered" evidence="12">
    <location>
        <begin position="1553"/>
        <end position="1582"/>
    </location>
</feature>
<dbReference type="InterPro" id="IPR000569">
    <property type="entry name" value="HECT_dom"/>
</dbReference>
<dbReference type="InterPro" id="IPR002110">
    <property type="entry name" value="Ankyrin_rpt"/>
</dbReference>
<dbReference type="InterPro" id="IPR037252">
    <property type="entry name" value="Mib_Herc2_sf"/>
</dbReference>
<dbReference type="EMBL" id="JAODUP010000204">
    <property type="protein sequence ID" value="KAK2156812.1"/>
    <property type="molecule type" value="Genomic_DNA"/>
</dbReference>
<dbReference type="PROSITE" id="PS51416">
    <property type="entry name" value="MIB_HERC2"/>
    <property type="match status" value="1"/>
</dbReference>
<feature type="region of interest" description="Disordered" evidence="12">
    <location>
        <begin position="442"/>
        <end position="529"/>
    </location>
</feature>
<dbReference type="InterPro" id="IPR041200">
    <property type="entry name" value="FKBP3_BTHB"/>
</dbReference>
<keyword evidence="5 11" id="KW-0808">Transferase</keyword>
<dbReference type="Pfam" id="PF00632">
    <property type="entry name" value="HECT"/>
    <property type="match status" value="1"/>
</dbReference>
<evidence type="ECO:0000313" key="16">
    <source>
        <dbReference type="Proteomes" id="UP001208570"/>
    </source>
</evidence>
<evidence type="ECO:0000256" key="11">
    <source>
        <dbReference type="RuleBase" id="RU369009"/>
    </source>
</evidence>
<organism evidence="15 16">
    <name type="scientific">Paralvinella palmiformis</name>
    <dbReference type="NCBI Taxonomy" id="53620"/>
    <lineage>
        <taxon>Eukaryota</taxon>
        <taxon>Metazoa</taxon>
        <taxon>Spiralia</taxon>
        <taxon>Lophotrochozoa</taxon>
        <taxon>Annelida</taxon>
        <taxon>Polychaeta</taxon>
        <taxon>Sedentaria</taxon>
        <taxon>Canalipalpata</taxon>
        <taxon>Terebellida</taxon>
        <taxon>Terebelliformia</taxon>
        <taxon>Alvinellidae</taxon>
        <taxon>Paralvinella</taxon>
    </lineage>
</organism>
<dbReference type="CDD" id="cd00078">
    <property type="entry name" value="HECTc"/>
    <property type="match status" value="1"/>
</dbReference>
<dbReference type="InterPro" id="IPR008979">
    <property type="entry name" value="Galactose-bd-like_sf"/>
</dbReference>
<dbReference type="GO" id="GO:0061630">
    <property type="term" value="F:ubiquitin protein ligase activity"/>
    <property type="evidence" value="ECO:0007669"/>
    <property type="project" value="UniProtKB-UniRule"/>
</dbReference>
<keyword evidence="6" id="KW-0677">Repeat</keyword>
<feature type="region of interest" description="Disordered" evidence="12">
    <location>
        <begin position="1702"/>
        <end position="1744"/>
    </location>
</feature>
<gene>
    <name evidence="15" type="ORF">LSH36_204g02008</name>
</gene>
<evidence type="ECO:0000256" key="9">
    <source>
        <dbReference type="PROSITE-ProRule" id="PRU00023"/>
    </source>
</evidence>
<dbReference type="SMART" id="SM00248">
    <property type="entry name" value="ANK"/>
    <property type="match status" value="3"/>
</dbReference>
<evidence type="ECO:0000259" key="14">
    <source>
        <dbReference type="PROSITE" id="PS51416"/>
    </source>
</evidence>
<dbReference type="CDD" id="cd21062">
    <property type="entry name" value="BTHB_HectD1"/>
    <property type="match status" value="1"/>
</dbReference>
<feature type="compositionally biased region" description="Polar residues" evidence="12">
    <location>
        <begin position="1407"/>
        <end position="1417"/>
    </location>
</feature>
<dbReference type="Pfam" id="PF18410">
    <property type="entry name" value="BTHB"/>
    <property type="match status" value="1"/>
</dbReference>
<feature type="domain" description="MIB/HERC2" evidence="14">
    <location>
        <begin position="1283"/>
        <end position="1355"/>
    </location>
</feature>
<evidence type="ECO:0000259" key="13">
    <source>
        <dbReference type="PROSITE" id="PS50237"/>
    </source>
</evidence>
<dbReference type="InterPro" id="IPR045322">
    <property type="entry name" value="HECTD1/TRIP12-like"/>
</dbReference>
<dbReference type="Proteomes" id="UP001208570">
    <property type="component" value="Unassembled WGS sequence"/>
</dbReference>
<dbReference type="FunFam" id="2.60.120.260:FF:000014">
    <property type="entry name" value="E3 ubiquitin-protein ligase HECTD1 isoform X1"/>
    <property type="match status" value="1"/>
</dbReference>
<dbReference type="SUPFAM" id="SSF49785">
    <property type="entry name" value="Galactose-binding domain-like"/>
    <property type="match status" value="1"/>
</dbReference>
<dbReference type="PANTHER" id="PTHR45670">
    <property type="entry name" value="E3 UBIQUITIN-PROTEIN LIGASE TRIP12"/>
    <property type="match status" value="1"/>
</dbReference>
<keyword evidence="7 10" id="KW-0833">Ubl conjugation pathway</keyword>
<dbReference type="InterPro" id="IPR057948">
    <property type="entry name" value="TPR_TRIP12_N"/>
</dbReference>
<dbReference type="InterPro" id="IPR012919">
    <property type="entry name" value="SUN_dom"/>
</dbReference>
<dbReference type="Gene3D" id="1.25.10.10">
    <property type="entry name" value="Leucine-rich Repeat Variant"/>
    <property type="match status" value="1"/>
</dbReference>
<feature type="repeat" description="ANK" evidence="9">
    <location>
        <begin position="416"/>
        <end position="448"/>
    </location>
</feature>
<evidence type="ECO:0000313" key="15">
    <source>
        <dbReference type="EMBL" id="KAK2156812.1"/>
    </source>
</evidence>
<dbReference type="Gene3D" id="3.90.1750.10">
    <property type="entry name" value="Hect, E3 ligase catalytic domains"/>
    <property type="match status" value="1"/>
</dbReference>
<feature type="region of interest" description="Disordered" evidence="12">
    <location>
        <begin position="1766"/>
        <end position="1787"/>
    </location>
</feature>
<dbReference type="InterPro" id="IPR036770">
    <property type="entry name" value="Ankyrin_rpt-contain_sf"/>
</dbReference>
<comment type="catalytic activity">
    <reaction evidence="1 11">
        <text>S-ubiquitinyl-[E2 ubiquitin-conjugating enzyme]-L-cysteine + [acceptor protein]-L-lysine = [E2 ubiquitin-conjugating enzyme]-L-cysteine + N(6)-ubiquitinyl-[acceptor protein]-L-lysine.</text>
        <dbReference type="EC" id="2.3.2.26"/>
    </reaction>
</comment>
<dbReference type="InterPro" id="IPR035983">
    <property type="entry name" value="Hect_E3_ubiquitin_ligase"/>
</dbReference>
<protein>
    <recommendedName>
        <fullName evidence="11">E3 ubiquitin-protein ligase</fullName>
        <ecNumber evidence="11">2.3.2.26</ecNumber>
    </recommendedName>
</protein>
<comment type="caution">
    <text evidence="15">The sequence shown here is derived from an EMBL/GenBank/DDBJ whole genome shotgun (WGS) entry which is preliminary data.</text>
</comment>
<dbReference type="GO" id="GO:0070534">
    <property type="term" value="P:protein K63-linked ubiquitination"/>
    <property type="evidence" value="ECO:0007669"/>
    <property type="project" value="TreeGrafter"/>
</dbReference>
<feature type="compositionally biased region" description="Acidic residues" evidence="12">
    <location>
        <begin position="1704"/>
        <end position="1737"/>
    </location>
</feature>
<dbReference type="SUPFAM" id="SSF48371">
    <property type="entry name" value="ARM repeat"/>
    <property type="match status" value="1"/>
</dbReference>
<evidence type="ECO:0000256" key="4">
    <source>
        <dbReference type="ARBA" id="ARBA00022553"/>
    </source>
</evidence>
<feature type="repeat" description="ANK" evidence="9">
    <location>
        <begin position="385"/>
        <end position="413"/>
    </location>
</feature>
<evidence type="ECO:0000256" key="7">
    <source>
        <dbReference type="ARBA" id="ARBA00022786"/>
    </source>
</evidence>
<dbReference type="InterPro" id="IPR011989">
    <property type="entry name" value="ARM-like"/>
</dbReference>
<dbReference type="InterPro" id="IPR016024">
    <property type="entry name" value="ARM-type_fold"/>
</dbReference>
<dbReference type="Gene3D" id="1.25.40.20">
    <property type="entry name" value="Ankyrin repeat-containing domain"/>
    <property type="match status" value="1"/>
</dbReference>
<feature type="domain" description="HECT" evidence="13">
    <location>
        <begin position="2136"/>
        <end position="2596"/>
    </location>
</feature>
<dbReference type="Pfam" id="PF07738">
    <property type="entry name" value="Sad1_UNC"/>
    <property type="match status" value="1"/>
</dbReference>
<dbReference type="Pfam" id="PF25579">
    <property type="entry name" value="TPR_TRIP12_N"/>
    <property type="match status" value="1"/>
</dbReference>
<dbReference type="FunFam" id="3.90.1750.10:FF:000021">
    <property type="entry name" value="E3 ubiquitin-protein ligase HECTD1 isoform X1"/>
    <property type="match status" value="1"/>
</dbReference>
<evidence type="ECO:0000256" key="6">
    <source>
        <dbReference type="ARBA" id="ARBA00022737"/>
    </source>
</evidence>
<dbReference type="SMART" id="SM00119">
    <property type="entry name" value="HECTc"/>
    <property type="match status" value="1"/>
</dbReference>
<dbReference type="FunFam" id="1.25.10.10:FF:000051">
    <property type="entry name" value="E3 ubiquitin-protein ligase HECTD1 isoform X1"/>
    <property type="match status" value="1"/>
</dbReference>
<dbReference type="PANTHER" id="PTHR45670:SF1">
    <property type="entry name" value="E3 UBIQUITIN-PROTEIN LIGASE HECTD1"/>
    <property type="match status" value="1"/>
</dbReference>
<feature type="region of interest" description="Disordered" evidence="12">
    <location>
        <begin position="1492"/>
        <end position="1532"/>
    </location>
</feature>
<dbReference type="GO" id="GO:0046872">
    <property type="term" value="F:metal ion binding"/>
    <property type="evidence" value="ECO:0007669"/>
    <property type="project" value="InterPro"/>
</dbReference>
<dbReference type="Gene3D" id="2.30.30.40">
    <property type="entry name" value="SH3 Domains"/>
    <property type="match status" value="1"/>
</dbReference>
<dbReference type="Pfam" id="PF06701">
    <property type="entry name" value="MIB_HERC2"/>
    <property type="match status" value="1"/>
</dbReference>
<feature type="region of interest" description="Disordered" evidence="12">
    <location>
        <begin position="1358"/>
        <end position="1417"/>
    </location>
</feature>
<proteinExistence type="inferred from homology"/>
<comment type="function">
    <text evidence="11">E3 ubiquitin-protein ligase which accepts ubiquitin from an E2 ubiquitin-conjugating enzyme in the form of a thioester and then directly transfers the ubiquitin to targeted substrates.</text>
</comment>
<dbReference type="SUPFAM" id="SSF48403">
    <property type="entry name" value="Ankyrin repeat"/>
    <property type="match status" value="1"/>
</dbReference>
<dbReference type="FunFam" id="3.30.2410.10:FF:000007">
    <property type="entry name" value="Putative E3 ubiquitin-protein ligase HECTD1"/>
    <property type="match status" value="1"/>
</dbReference>
<comment type="similarity">
    <text evidence="3 11">Belongs to the UPL family. K-HECT subfamily.</text>
</comment>
<dbReference type="EC" id="2.3.2.26" evidence="11"/>
<sequence length="2596" mass="289145">MAEVDPETLLEWLQMGQGDERDMQLIALEQLCMLLLMSDNVDHCFESCPPRTFLPALCRIFLDETAPDNVLEVTARAITYYLDVSAECTRRIVAVDGAIKALCNRLVVAEMTSRTSKDLAEQCIKVLEFICTRESGAVFESGGLNCVLTFIREHGSQVHKDTLHSSMSVVSRLCGKMEPLDSSLESCVESLSTLLKHEDPFVAEGALRCFASLADRFTRRGVDPVPLAKHGLVPELLHRLDKAGSDAPTPSSLSANSETKSTVSVSTVISLLSTLCRGSPGITHDLLRSDLLDAIEHALSGDERCVLDTMRFVDLLLVLLFEGRKALPKCGVIGPSGRLPGLRRMDSVGERSHRQLIDCIRSKDTDALIDAIDNGNFDVNFMDDVGQTLLNWASAFGTQEMVEFLCERGADVNRGLRSSSLHYAACFGRPQIVKTLLRYGANPDLRDEDGKTPLDKARERGDEGHLEVIQILQSPGEWMVPMNRDTPRAEVIGGPSPSSQAADDKGSDKPDDEAESSDANSEPKGDPEMAPQYLRRLLPIFAWVYQSTMLPSVRKASLALLRKMVHYVEPRLLIEICQPDYLSVNFASQLVEVIAAVLDNEEDEDGHLTVLQVVQDLMSKASDVFLEHFARLGVFSKVHALIGPTPEEEERAKVKEEKEEEGSQEDAKEILPGRPYHWKEWCIARGRDCLYIWSDASALELSNGSNGWFRFILDGKLATMYSSGSPEAGSDSSENRSEFLEKLQRARSQMRSNVTSQPILSHAGPERIMVGNWSLTSNKEGELEIHNSDGQQQCTILKEDLPGFVFESNRGTKHSFTAETLLGPEFAAGWTGRRSKKFRSKVEAVKQKVKTLARELYDQHFRAAQAKPRGVVAKLCSIVDRLEKACEKHSSVIKNNSRTTWADDMEAAFGELIELLKNEHTMSAYELHSSGLVQALFNALSNNEEPCTKQSRKHTMERIALFKTAFRDQGDGVTPPAIALVRKLVAVLESIEKLPVYTYDSQSSGYGLQILTRRLRFRLERAPGETSLIDRSGRNLKMEPLTTVGALERYLLKMVAKQWYDFDRCTFNFVKCLKEPGFQAISFTHHRDFDENGLIYWIGTNAKNTPEWVNPAQYNLVVVTSSDGKRIPYGKLEDILSRDSSALNCHTNDDKRAWFAIDLGVWMIPNCYTLRHARGYGRSALRNWQFQVSKDGTTWTTLYNHCDDCSLNDPGSTASWPLEPPKDEKQGWRHVRIQQTGKNASGQTHYLSLSGFEIYGTVTGVCDDLGKAAKEAEASLRRHRRFVRTHILRQMLPGTRVVRGMDWKWRDQDGNPPGEGTITGELHHGWIDVTWDAGGSNSYRMGAEGKYDLMLAPSYDPEKVRKESTKSEPGSVGAKVKGGAPVAADGKSKLTSRKSSSTPSLNEVSEPRQSVATTEQAASAENLTAAVKATAESIAEHVLNLVSADTNLASAEPGMTNLTWTDAVAALGQGEASSSQSSATCDEAMSQLPQPPAVLKTNKNSSAEGSQLLGISPPPTDPDSIHADPQQSNRGMTTPEEMLEEKDVFECMLPAVLNKTKNDNNNSDWENSRPTSSNSMSVSVPNLTSSREQTVFLLESFAAVARRNLGNSANNMARSAHASSLVRLALASNSPAAFAGSLLSTAQSFPNLTTSTTSMTSTTMTAAHAMGNVTSLSQAAHTLSHTSTSSDSDNDFLETCRASTLLAELEDDDELPEPDDDENDDENEDDEYDDMMDEEEFENKGQRRRTWDDEIVLKRQFSALIPAFDPRPGRTNVNQTQDFEIPIPGTSDVPVSGEKIVPVQPKLELYLKGPGLPGMSDSEILFDDPSATIFKYVQQLLSQTQGTAKGEKLKRIWEPTYVILYREKKIDSIKEEAEEDQGPWSVSYVERHLGTQALAKSELIDFLRGQADTAFLRRWKLLGANRNIKKTHNCSQLLAAYKEFCQTQVTARPHPSTSGPPATLKAPRKRLLSDVDRLLLPESAACSVEDVLQLLQMLFAVSQDASIDNNFSTMGTTHLNIDVNEFYSKKITNKVSQQIQDPLVLASNATPDWCEMLTMWCPMLFPFETRQLYFSCTAFGASRAIVWLQNKRDATLERVRGPSPRREDAHEYRIGRLKHERVTVPRDESLLDWAQQVMKYHAERKSILEIGFKGEEGTGLGPTLEFYALIAAELQRKDLALWLVDDDELNQKQVELDLGDGLKPPGYYVRRSCGLYPAPLPQDHPHTDHAERLFHFMGIFFAKCIQDNRLVDIPLSHPFLKLMCMGDVVDNVSQSYRELLCRVESPDDFSSLIDDDLTPTEDINKELGLDRSKAHFEMSLSVLSTSTTNSDAPWYAGLLTQEDFELIDSHRARFLAQLKDIVAHKQAIVNDVKLSDEEKKSKLEFLTLSNPPVKLEDLSLTFVFNPSSSIYGYSSFELKPNGENQDVTLDNVEEYIELVTDFCLNTGIRRQMEAFRAGFNLVFPMEKLFPFSPSEIQTVLCGDQAPKWTREDVLNYTEPKLGYTKDSAGFKRFVNVLVDMNGTERKAFLQFTTGCSSLPPGGLANLHPRLTIVRKVDGNDNSYPSVNTCVHYLKLPVYSSEEILKERLLTATKEKGFHLN</sequence>
<evidence type="ECO:0000256" key="8">
    <source>
        <dbReference type="ARBA" id="ARBA00023043"/>
    </source>
</evidence>
<dbReference type="Gene3D" id="3.30.2410.10">
    <property type="entry name" value="Hect, E3 ligase catalytic domain"/>
    <property type="match status" value="1"/>
</dbReference>
<feature type="compositionally biased region" description="Polar residues" evidence="12">
    <location>
        <begin position="1559"/>
        <end position="1582"/>
    </location>
</feature>
<evidence type="ECO:0000256" key="3">
    <source>
        <dbReference type="ARBA" id="ARBA00006331"/>
    </source>
</evidence>
<dbReference type="SUPFAM" id="SSF159034">
    <property type="entry name" value="Mib/herc2 domain-like"/>
    <property type="match status" value="1"/>
</dbReference>
<dbReference type="PROSITE" id="PS50237">
    <property type="entry name" value="HECT"/>
    <property type="match status" value="1"/>
</dbReference>
<feature type="region of interest" description="Disordered" evidence="12">
    <location>
        <begin position="646"/>
        <end position="669"/>
    </location>
</feature>
<comment type="pathway">
    <text evidence="2 11">Protein modification; protein ubiquitination.</text>
</comment>
<dbReference type="Gene3D" id="3.30.2160.10">
    <property type="entry name" value="Hect, E3 ligase catalytic domain"/>
    <property type="match status" value="1"/>
</dbReference>
<reference evidence="15" key="1">
    <citation type="journal article" date="2023" name="Mol. Biol. Evol.">
        <title>Third-Generation Sequencing Reveals the Adaptive Role of the Epigenome in Three Deep-Sea Polychaetes.</title>
        <authorList>
            <person name="Perez M."/>
            <person name="Aroh O."/>
            <person name="Sun Y."/>
            <person name="Lan Y."/>
            <person name="Juniper S.K."/>
            <person name="Young C.R."/>
            <person name="Angers B."/>
            <person name="Qian P.Y."/>
        </authorList>
    </citation>
    <scope>NUCLEOTIDE SEQUENCE</scope>
    <source>
        <strain evidence="15">P08H-3</strain>
    </source>
</reference>
<dbReference type="PROSITE" id="PS50297">
    <property type="entry name" value="ANK_REP_REGION"/>
    <property type="match status" value="2"/>
</dbReference>
<evidence type="ECO:0000256" key="2">
    <source>
        <dbReference type="ARBA" id="ARBA00004906"/>
    </source>
</evidence>
<evidence type="ECO:0000256" key="5">
    <source>
        <dbReference type="ARBA" id="ARBA00022679"/>
    </source>
</evidence>
<dbReference type="GO" id="GO:0016607">
    <property type="term" value="C:nuclear speck"/>
    <property type="evidence" value="ECO:0007669"/>
    <property type="project" value="TreeGrafter"/>
</dbReference>
<dbReference type="FunFam" id="1.25.40.20:FF:000033">
    <property type="entry name" value="E3 ubiquitin-protein ligase HECTD1 isoform X2"/>
    <property type="match status" value="1"/>
</dbReference>
<dbReference type="InterPro" id="IPR010606">
    <property type="entry name" value="Mib_Herc2"/>
</dbReference>